<dbReference type="InterPro" id="IPR000468">
    <property type="entry name" value="Barstar"/>
</dbReference>
<sequence>MSSSIPWASEPKPGLQAYFINADARSAQQLADYHKKEGYFSKRLRGDKMTTEDSLYSEFAAGMQFPYYFGYNPFAFNECMSDLGDRDVGKGVCVTITDAHVLLKESPPDVLAFLANSLRFAGEVWSTPITGSQEWDRNAKPFIVTLFSPLEQYDGIIQKWSDEQVDLIQAPVPNFKMCDL</sequence>
<gene>
    <name evidence="3" type="ORF">C5C04_14770</name>
    <name evidence="4" type="ORF">C5C40_10520</name>
</gene>
<keyword evidence="6" id="KW-1185">Reference proteome</keyword>
<dbReference type="SUPFAM" id="SSF52038">
    <property type="entry name" value="Barstar-related"/>
    <property type="match status" value="1"/>
</dbReference>
<organism evidence="3 5">
    <name type="scientific">Rathayibacter rathayi</name>
    <name type="common">Corynebacterium rathayi</name>
    <dbReference type="NCBI Taxonomy" id="33887"/>
    <lineage>
        <taxon>Bacteria</taxon>
        <taxon>Bacillati</taxon>
        <taxon>Actinomycetota</taxon>
        <taxon>Actinomycetes</taxon>
        <taxon>Micrococcales</taxon>
        <taxon>Microbacteriaceae</taxon>
        <taxon>Rathayibacter</taxon>
    </lineage>
</organism>
<dbReference type="GeneID" id="49819874"/>
<evidence type="ECO:0000313" key="4">
    <source>
        <dbReference type="EMBL" id="PPH75731.1"/>
    </source>
</evidence>
<name>A0ABD6W525_RATRA</name>
<proteinExistence type="inferred from homology"/>
<dbReference type="EMBL" id="PSUL01000077">
    <property type="protein sequence ID" value="PPF09467.1"/>
    <property type="molecule type" value="Genomic_DNA"/>
</dbReference>
<dbReference type="AlphaFoldDB" id="A0ABD6W525"/>
<comment type="similarity">
    <text evidence="1">Belongs to the barstar family.</text>
</comment>
<evidence type="ECO:0000313" key="5">
    <source>
        <dbReference type="Proteomes" id="UP000237881"/>
    </source>
</evidence>
<evidence type="ECO:0000313" key="3">
    <source>
        <dbReference type="EMBL" id="PPF09467.1"/>
    </source>
</evidence>
<reference evidence="5 6" key="1">
    <citation type="submission" date="2018-02" db="EMBL/GenBank/DDBJ databases">
        <title>Bacteriophage NCPPB3778 and a type I-E CRISPR drive the evolution of the US Biological Select Agent, Rathayibacter toxicus.</title>
        <authorList>
            <person name="Davis E.W.II."/>
            <person name="Tabima J.F."/>
            <person name="Weisberg A.J."/>
            <person name="Lopes L.D."/>
            <person name="Wiseman M.S."/>
            <person name="Wiseman M.S."/>
            <person name="Pupko T."/>
            <person name="Belcher M.S."/>
            <person name="Sechler A.J."/>
            <person name="Tancos M.A."/>
            <person name="Schroeder B.K."/>
            <person name="Murray T.D."/>
            <person name="Luster D.G."/>
            <person name="Schneider W.L."/>
            <person name="Rogers E."/>
            <person name="Andreote F.D."/>
            <person name="Grunwald N.J."/>
            <person name="Putnam M.L."/>
            <person name="Chang J.H."/>
        </authorList>
    </citation>
    <scope>NUCLEOTIDE SEQUENCE [LARGE SCALE GENOMIC DNA]</scope>
    <source>
        <strain evidence="4 6">AY1D6</strain>
        <strain evidence="3 5">AY1I9</strain>
    </source>
</reference>
<dbReference type="Gene3D" id="3.30.370.10">
    <property type="entry name" value="Barstar-like"/>
    <property type="match status" value="1"/>
</dbReference>
<dbReference type="EMBL" id="PSVT01000022">
    <property type="protein sequence ID" value="PPH75731.1"/>
    <property type="molecule type" value="Genomic_DNA"/>
</dbReference>
<evidence type="ECO:0000259" key="2">
    <source>
        <dbReference type="Pfam" id="PF01337"/>
    </source>
</evidence>
<dbReference type="Pfam" id="PF01337">
    <property type="entry name" value="Barstar"/>
    <property type="match status" value="1"/>
</dbReference>
<accession>A0ABD6W525</accession>
<dbReference type="Proteomes" id="UP000237881">
    <property type="component" value="Unassembled WGS sequence"/>
</dbReference>
<dbReference type="InterPro" id="IPR035905">
    <property type="entry name" value="Barstar-like_sf"/>
</dbReference>
<protein>
    <recommendedName>
        <fullName evidence="2">Barstar (barnase inhibitor) domain-containing protein</fullName>
    </recommendedName>
</protein>
<comment type="caution">
    <text evidence="3">The sequence shown here is derived from an EMBL/GenBank/DDBJ whole genome shotgun (WGS) entry which is preliminary data.</text>
</comment>
<evidence type="ECO:0000256" key="1">
    <source>
        <dbReference type="ARBA" id="ARBA00006845"/>
    </source>
</evidence>
<dbReference type="Proteomes" id="UP000239698">
    <property type="component" value="Unassembled WGS sequence"/>
</dbReference>
<dbReference type="RefSeq" id="WP_097168060.1">
    <property type="nucleotide sequence ID" value="NZ_CP028129.1"/>
</dbReference>
<dbReference type="KEGG" id="rry:C1O28_05280"/>
<evidence type="ECO:0000313" key="6">
    <source>
        <dbReference type="Proteomes" id="UP000239698"/>
    </source>
</evidence>
<feature type="domain" description="Barstar (barnase inhibitor)" evidence="2">
    <location>
        <begin position="43"/>
        <end position="125"/>
    </location>
</feature>